<evidence type="ECO:0000256" key="3">
    <source>
        <dbReference type="ARBA" id="ARBA00023128"/>
    </source>
</evidence>
<protein>
    <submittedName>
        <fullName evidence="6">GCV_T domain-containing protein</fullName>
    </submittedName>
</protein>
<dbReference type="PIRSF" id="PIRSF006487">
    <property type="entry name" value="GcvT"/>
    <property type="match status" value="1"/>
</dbReference>
<keyword evidence="3" id="KW-0496">Mitochondrion</keyword>
<keyword evidence="5" id="KW-1185">Reference proteome</keyword>
<evidence type="ECO:0000313" key="6">
    <source>
        <dbReference type="WBParaSite" id="Hba_06886"/>
    </source>
</evidence>
<dbReference type="SUPFAM" id="SSF103025">
    <property type="entry name" value="Folate-binding domain"/>
    <property type="match status" value="1"/>
</dbReference>
<dbReference type="Pfam" id="PF25455">
    <property type="entry name" value="Beta-barrel_CAF17_C"/>
    <property type="match status" value="1"/>
</dbReference>
<organism evidence="5 6">
    <name type="scientific">Heterorhabditis bacteriophora</name>
    <name type="common">Entomopathogenic nematode worm</name>
    <dbReference type="NCBI Taxonomy" id="37862"/>
    <lineage>
        <taxon>Eukaryota</taxon>
        <taxon>Metazoa</taxon>
        <taxon>Ecdysozoa</taxon>
        <taxon>Nematoda</taxon>
        <taxon>Chromadorea</taxon>
        <taxon>Rhabditida</taxon>
        <taxon>Rhabditina</taxon>
        <taxon>Rhabditomorpha</taxon>
        <taxon>Strongyloidea</taxon>
        <taxon>Heterorhabditidae</taxon>
        <taxon>Heterorhabditis</taxon>
    </lineage>
</organism>
<name>A0A1I7WP16_HETBA</name>
<dbReference type="InterPro" id="IPR045179">
    <property type="entry name" value="YgfZ/GcvT"/>
</dbReference>
<sequence>MSKIFGLSHRAVLLFKGPDSPSLLQGLLTNDIRLLSPSNGIAAFLLNNRGRIIDDLLLWRHEDDILVECSSSFRDDLKKICEKYRMRKKVDVVELNERVLFATNTDRISQLLDPRFPSFGSRMYGKHEVTGRIEDYHSLRRQFGIAEGRDELEGLLPFQANGDLLNMVSLDKGCYIGQELTARTAHTGVIRRRILPFRTREPVKGDVKDEHGKKVGQVISSGENIGIALLSLSSFSRPLNVGTTPIVPFQPSWLPNDVLRIGSSD</sequence>
<dbReference type="WBParaSite" id="Hba_06886">
    <property type="protein sequence ID" value="Hba_06886"/>
    <property type="gene ID" value="Hba_06886"/>
</dbReference>
<evidence type="ECO:0000259" key="4">
    <source>
        <dbReference type="Pfam" id="PF25455"/>
    </source>
</evidence>
<dbReference type="GO" id="GO:0005759">
    <property type="term" value="C:mitochondrial matrix"/>
    <property type="evidence" value="ECO:0007669"/>
    <property type="project" value="TreeGrafter"/>
</dbReference>
<evidence type="ECO:0000256" key="2">
    <source>
        <dbReference type="ARBA" id="ARBA00022946"/>
    </source>
</evidence>
<comment type="subcellular location">
    <subcellularLocation>
        <location evidence="1">Mitochondrion</location>
    </subcellularLocation>
</comment>
<dbReference type="NCBIfam" id="TIGR03317">
    <property type="entry name" value="ygfZ_signature"/>
    <property type="match status" value="1"/>
</dbReference>
<evidence type="ECO:0000256" key="1">
    <source>
        <dbReference type="ARBA" id="ARBA00004173"/>
    </source>
</evidence>
<feature type="domain" description="CAF17 C-terminal" evidence="4">
    <location>
        <begin position="191"/>
        <end position="255"/>
    </location>
</feature>
<dbReference type="PANTHER" id="PTHR22602:SF0">
    <property type="entry name" value="TRANSFERASE CAF17, MITOCHONDRIAL-RELATED"/>
    <property type="match status" value="1"/>
</dbReference>
<reference evidence="6" key="1">
    <citation type="submission" date="2016-11" db="UniProtKB">
        <authorList>
            <consortium name="WormBaseParasite"/>
        </authorList>
    </citation>
    <scope>IDENTIFICATION</scope>
</reference>
<dbReference type="InterPro" id="IPR017703">
    <property type="entry name" value="YgfZ/GCV_T_CS"/>
</dbReference>
<evidence type="ECO:0000313" key="5">
    <source>
        <dbReference type="Proteomes" id="UP000095283"/>
    </source>
</evidence>
<dbReference type="Gene3D" id="3.30.1360.120">
    <property type="entry name" value="Probable tRNA modification gtpase trme, domain 1"/>
    <property type="match status" value="2"/>
</dbReference>
<dbReference type="GO" id="GO:0016226">
    <property type="term" value="P:iron-sulfur cluster assembly"/>
    <property type="evidence" value="ECO:0007669"/>
    <property type="project" value="TreeGrafter"/>
</dbReference>
<keyword evidence="2" id="KW-0809">Transit peptide</keyword>
<dbReference type="InterPro" id="IPR057460">
    <property type="entry name" value="CAF17_C"/>
</dbReference>
<dbReference type="Proteomes" id="UP000095283">
    <property type="component" value="Unplaced"/>
</dbReference>
<accession>A0A1I7WP16</accession>
<proteinExistence type="predicted"/>
<dbReference type="InterPro" id="IPR027266">
    <property type="entry name" value="TrmE/GcvT-like"/>
</dbReference>
<dbReference type="PANTHER" id="PTHR22602">
    <property type="entry name" value="TRANSFERASE CAF17, MITOCHONDRIAL-RELATED"/>
    <property type="match status" value="1"/>
</dbReference>
<dbReference type="AlphaFoldDB" id="A0A1I7WP16"/>